<dbReference type="Pfam" id="PF00355">
    <property type="entry name" value="Rieske"/>
    <property type="match status" value="1"/>
</dbReference>
<dbReference type="GO" id="GO:0051537">
    <property type="term" value="F:2 iron, 2 sulfur cluster binding"/>
    <property type="evidence" value="ECO:0007669"/>
    <property type="project" value="UniProtKB-KW"/>
</dbReference>
<dbReference type="CDD" id="cd00680">
    <property type="entry name" value="RHO_alpha_C"/>
    <property type="match status" value="1"/>
</dbReference>
<keyword evidence="6" id="KW-0411">Iron-sulfur</keyword>
<protein>
    <submittedName>
        <fullName evidence="8">Phenylpropionate dioxygenase, large terminal subunit</fullName>
    </submittedName>
</protein>
<dbReference type="GO" id="GO:0005506">
    <property type="term" value="F:iron ion binding"/>
    <property type="evidence" value="ECO:0007669"/>
    <property type="project" value="InterPro"/>
</dbReference>
<evidence type="ECO:0000256" key="5">
    <source>
        <dbReference type="ARBA" id="ARBA00023004"/>
    </source>
</evidence>
<keyword evidence="4" id="KW-0560">Oxidoreductase</keyword>
<comment type="similarity">
    <text evidence="1">Belongs to the bacterial ring-hydroxylating dioxygenase alpha subunit family.</text>
</comment>
<reference evidence="8 9" key="1">
    <citation type="submission" date="2016-10" db="EMBL/GenBank/DDBJ databases">
        <authorList>
            <person name="de Groot N.N."/>
        </authorList>
    </citation>
    <scope>NUCLEOTIDE SEQUENCE [LARGE SCALE GENOMIC DNA]</scope>
    <source>
        <strain evidence="8 9">DSM 23031</strain>
    </source>
</reference>
<proteinExistence type="inferred from homology"/>
<dbReference type="InterPro" id="IPR001663">
    <property type="entry name" value="Rng_hydr_dOase-A"/>
</dbReference>
<feature type="domain" description="Rieske" evidence="7">
    <location>
        <begin position="28"/>
        <end position="136"/>
    </location>
</feature>
<dbReference type="InterPro" id="IPR017941">
    <property type="entry name" value="Rieske_2Fe-2S"/>
</dbReference>
<evidence type="ECO:0000256" key="6">
    <source>
        <dbReference type="ARBA" id="ARBA00023014"/>
    </source>
</evidence>
<sequence>MKALILPEHYYRNDVLEKEHELLFQQTWCFIGFKSFLKEENDFITQDIGGIPVVVQNCRGTIKAFKNICSHRHSIIQVEQSGNRPLMCPYHGWAYNDKGVPTGIPKKPLFKFTKDELECLKLKEYKVDFCGELIFVNLSNDPSELKDFMGDLYDEVEKMSNNFGELVDINDMVINANWKILVENTLESYHVNLIHEETFKKLGAGGMEFTFIKEHSVWDATLLAGENEGKNAKIHSPYQNREYKISGYKHLVVFPNVLISSTYGVSFNLSYITPIDSNSSKFVSYVFLTKKEDEKANPTLESIYKQSLISFNRKVFDEDKTICEKVQIGVKKSPFTGELSDEEARVCEFQKNYKKYID</sequence>
<evidence type="ECO:0000313" key="8">
    <source>
        <dbReference type="EMBL" id="SEH28669.1"/>
    </source>
</evidence>
<name>A0A1H6GYW5_CHRCI</name>
<keyword evidence="3" id="KW-0479">Metal-binding</keyword>
<dbReference type="AlphaFoldDB" id="A0A1H6GYW5"/>
<gene>
    <name evidence="8" type="ORF">SAMN05421593_0779</name>
</gene>
<dbReference type="Pfam" id="PF00848">
    <property type="entry name" value="Ring_hydroxyl_A"/>
    <property type="match status" value="1"/>
</dbReference>
<dbReference type="RefSeq" id="WP_089689977.1">
    <property type="nucleotide sequence ID" value="NZ_FNWQ01000001.1"/>
</dbReference>
<evidence type="ECO:0000313" key="9">
    <source>
        <dbReference type="Proteomes" id="UP000198561"/>
    </source>
</evidence>
<dbReference type="Proteomes" id="UP000198561">
    <property type="component" value="Unassembled WGS sequence"/>
</dbReference>
<dbReference type="EMBL" id="FNWQ01000001">
    <property type="protein sequence ID" value="SEH28669.1"/>
    <property type="molecule type" value="Genomic_DNA"/>
</dbReference>
<dbReference type="GO" id="GO:0051213">
    <property type="term" value="F:dioxygenase activity"/>
    <property type="evidence" value="ECO:0007669"/>
    <property type="project" value="UniProtKB-KW"/>
</dbReference>
<dbReference type="SUPFAM" id="SSF50022">
    <property type="entry name" value="ISP domain"/>
    <property type="match status" value="1"/>
</dbReference>
<evidence type="ECO:0000256" key="2">
    <source>
        <dbReference type="ARBA" id="ARBA00022714"/>
    </source>
</evidence>
<keyword evidence="5" id="KW-0408">Iron</keyword>
<accession>A0A1H6GYW5</accession>
<dbReference type="Gene3D" id="3.90.380.10">
    <property type="entry name" value="Naphthalene 1,2-dioxygenase Alpha Subunit, Chain A, domain 1"/>
    <property type="match status" value="2"/>
</dbReference>
<dbReference type="SUPFAM" id="SSF55961">
    <property type="entry name" value="Bet v1-like"/>
    <property type="match status" value="1"/>
</dbReference>
<dbReference type="PRINTS" id="PR00090">
    <property type="entry name" value="RNGDIOXGNASE"/>
</dbReference>
<dbReference type="CDD" id="cd03469">
    <property type="entry name" value="Rieske_RO_Alpha_N"/>
    <property type="match status" value="1"/>
</dbReference>
<dbReference type="STRING" id="680127.SAMN05421593_0779"/>
<evidence type="ECO:0000259" key="7">
    <source>
        <dbReference type="PROSITE" id="PS51296"/>
    </source>
</evidence>
<dbReference type="InterPro" id="IPR015879">
    <property type="entry name" value="Ring_hydroxy_dOase_asu_C_dom"/>
</dbReference>
<evidence type="ECO:0000256" key="3">
    <source>
        <dbReference type="ARBA" id="ARBA00022723"/>
    </source>
</evidence>
<keyword evidence="2" id="KW-0001">2Fe-2S</keyword>
<dbReference type="PANTHER" id="PTHR43756:SF1">
    <property type="entry name" value="3-PHENYLPROPIONATE_CINNAMIC ACID DIOXYGENASE SUBUNIT ALPHA"/>
    <property type="match status" value="1"/>
</dbReference>
<organism evidence="8 9">
    <name type="scientific">Chryseobacterium culicis</name>
    <dbReference type="NCBI Taxonomy" id="680127"/>
    <lineage>
        <taxon>Bacteria</taxon>
        <taxon>Pseudomonadati</taxon>
        <taxon>Bacteroidota</taxon>
        <taxon>Flavobacteriia</taxon>
        <taxon>Flavobacteriales</taxon>
        <taxon>Weeksellaceae</taxon>
        <taxon>Chryseobacterium group</taxon>
        <taxon>Chryseobacterium</taxon>
    </lineage>
</organism>
<keyword evidence="8" id="KW-0223">Dioxygenase</keyword>
<dbReference type="PROSITE" id="PS51296">
    <property type="entry name" value="RIESKE"/>
    <property type="match status" value="1"/>
</dbReference>
<dbReference type="InterPro" id="IPR036922">
    <property type="entry name" value="Rieske_2Fe-2S_sf"/>
</dbReference>
<dbReference type="Gene3D" id="2.102.10.10">
    <property type="entry name" value="Rieske [2Fe-2S] iron-sulphur domain"/>
    <property type="match status" value="1"/>
</dbReference>
<dbReference type="PANTHER" id="PTHR43756">
    <property type="entry name" value="CHOLINE MONOOXYGENASE, CHLOROPLASTIC"/>
    <property type="match status" value="1"/>
</dbReference>
<evidence type="ECO:0000256" key="4">
    <source>
        <dbReference type="ARBA" id="ARBA00023002"/>
    </source>
</evidence>
<evidence type="ECO:0000256" key="1">
    <source>
        <dbReference type="ARBA" id="ARBA00008751"/>
    </source>
</evidence>
<dbReference type="OrthoDB" id="9800776at2"/>